<reference evidence="5" key="2">
    <citation type="journal article" date="2021" name="PeerJ">
        <title>Extensive microbial diversity within the chicken gut microbiome revealed by metagenomics and culture.</title>
        <authorList>
            <person name="Gilroy R."/>
            <person name="Ravi A."/>
            <person name="Getino M."/>
            <person name="Pursley I."/>
            <person name="Horton D.L."/>
            <person name="Alikhan N.F."/>
            <person name="Baker D."/>
            <person name="Gharbi K."/>
            <person name="Hall N."/>
            <person name="Watson M."/>
            <person name="Adriaenssens E.M."/>
            <person name="Foster-Nyarko E."/>
            <person name="Jarju S."/>
            <person name="Secka A."/>
            <person name="Antonio M."/>
            <person name="Oren A."/>
            <person name="Chaudhuri R.R."/>
            <person name="La Ragione R."/>
            <person name="Hildebrand F."/>
            <person name="Pallen M.J."/>
        </authorList>
    </citation>
    <scope>NUCLEOTIDE SEQUENCE</scope>
    <source>
        <strain evidence="5">9366</strain>
    </source>
</reference>
<evidence type="ECO:0000256" key="1">
    <source>
        <dbReference type="ARBA" id="ARBA00007358"/>
    </source>
</evidence>
<evidence type="ECO:0000313" key="5">
    <source>
        <dbReference type="EMBL" id="HIU62483.1"/>
    </source>
</evidence>
<dbReference type="PANTHER" id="PTHR11496">
    <property type="entry name" value="ALCOHOL DEHYDROGENASE"/>
    <property type="match status" value="1"/>
</dbReference>
<dbReference type="GO" id="GO:0046872">
    <property type="term" value="F:metal ion binding"/>
    <property type="evidence" value="ECO:0007669"/>
    <property type="project" value="InterPro"/>
</dbReference>
<gene>
    <name evidence="5" type="ORF">IAB07_01770</name>
</gene>
<organism evidence="5 6">
    <name type="scientific">Candidatus Caccalectryoclostridium excrementigallinarum</name>
    <dbReference type="NCBI Taxonomy" id="2840710"/>
    <lineage>
        <taxon>Bacteria</taxon>
        <taxon>Bacillati</taxon>
        <taxon>Bacillota</taxon>
        <taxon>Clostridia</taxon>
        <taxon>Christensenellales</taxon>
        <taxon>Christensenellaceae</taxon>
        <taxon>Christensenellaceae incertae sedis</taxon>
        <taxon>Candidatus Caccalectryoclostridium</taxon>
    </lineage>
</organism>
<reference evidence="5" key="1">
    <citation type="submission" date="2020-10" db="EMBL/GenBank/DDBJ databases">
        <authorList>
            <person name="Gilroy R."/>
        </authorList>
    </citation>
    <scope>NUCLEOTIDE SEQUENCE</scope>
    <source>
        <strain evidence="5">9366</strain>
    </source>
</reference>
<dbReference type="CDD" id="cd08189">
    <property type="entry name" value="Fe-ADH-like"/>
    <property type="match status" value="1"/>
</dbReference>
<feature type="domain" description="Fe-containing alcohol dehydrogenase-like C-terminal" evidence="4">
    <location>
        <begin position="211"/>
        <end position="400"/>
    </location>
</feature>
<protein>
    <submittedName>
        <fullName evidence="5">Iron-containing alcohol dehydrogenase</fullName>
    </submittedName>
</protein>
<sequence length="405" mass="43994">MNIFYKMYCRTFQAVLKQLIKLMPWRKPELLQFENGAAGLASFVKSKGIEKVLVVTDGNLMKLGLCAPMLEAMEKEGVKAAVYDKVVANPTIDNVEAALALYNESGAQGIIAFGGGSPMDCAKGVGARVARPKKSIPKMKGILKVVKKMPPFFAIPTTSGTGSETTLAAVITDTTNPEHHLKYAIQDFPLIPHYAVLDPSLTAGLPQKVTSTTGMDALCHAIEAYIGNSNTKETKQKAEEAIKLIFTYLKRAYDDGKDMEARKNMQTAAFDAGVAFTRAYVGNVHAMGHAMGAKYNTPHGLAMAVILPHMLDFYGEKIYKKLAKLADVVGITGAGEAEKAKAFIKAVKDMNAYMQIPENFGGIIKKEDAVDMSEAAYKEANPLYPVPVMMGKEDFVKMYLEVLNG</sequence>
<evidence type="ECO:0000259" key="4">
    <source>
        <dbReference type="Pfam" id="PF25137"/>
    </source>
</evidence>
<dbReference type="FunFam" id="1.20.1090.10:FF:000001">
    <property type="entry name" value="Aldehyde-alcohol dehydrogenase"/>
    <property type="match status" value="1"/>
</dbReference>
<dbReference type="Gene3D" id="3.40.50.1970">
    <property type="match status" value="1"/>
</dbReference>
<keyword evidence="2" id="KW-0560">Oxidoreductase</keyword>
<dbReference type="Gene3D" id="1.20.1090.10">
    <property type="entry name" value="Dehydroquinate synthase-like - alpha domain"/>
    <property type="match status" value="1"/>
</dbReference>
<evidence type="ECO:0000256" key="2">
    <source>
        <dbReference type="ARBA" id="ARBA00023002"/>
    </source>
</evidence>
<dbReference type="SUPFAM" id="SSF56796">
    <property type="entry name" value="Dehydroquinate synthase-like"/>
    <property type="match status" value="1"/>
</dbReference>
<accession>A0A9D1SK08</accession>
<dbReference type="GO" id="GO:0004022">
    <property type="term" value="F:alcohol dehydrogenase (NAD+) activity"/>
    <property type="evidence" value="ECO:0007669"/>
    <property type="project" value="TreeGrafter"/>
</dbReference>
<evidence type="ECO:0000313" key="6">
    <source>
        <dbReference type="Proteomes" id="UP000824145"/>
    </source>
</evidence>
<feature type="domain" description="Alcohol dehydrogenase iron-type/glycerol dehydrogenase GldA" evidence="3">
    <location>
        <begin position="34"/>
        <end position="199"/>
    </location>
</feature>
<proteinExistence type="inferred from homology"/>
<name>A0A9D1SK08_9FIRM</name>
<dbReference type="Pfam" id="PF00465">
    <property type="entry name" value="Fe-ADH"/>
    <property type="match status" value="1"/>
</dbReference>
<dbReference type="InterPro" id="IPR039697">
    <property type="entry name" value="Alcohol_dehydrogenase_Fe"/>
</dbReference>
<dbReference type="FunFam" id="3.40.50.1970:FF:000003">
    <property type="entry name" value="Alcohol dehydrogenase, iron-containing"/>
    <property type="match status" value="1"/>
</dbReference>
<comment type="caution">
    <text evidence="5">The sequence shown here is derived from an EMBL/GenBank/DDBJ whole genome shotgun (WGS) entry which is preliminary data.</text>
</comment>
<dbReference type="InterPro" id="IPR056798">
    <property type="entry name" value="ADH_Fe_C"/>
</dbReference>
<evidence type="ECO:0000259" key="3">
    <source>
        <dbReference type="Pfam" id="PF00465"/>
    </source>
</evidence>
<dbReference type="Proteomes" id="UP000824145">
    <property type="component" value="Unassembled WGS sequence"/>
</dbReference>
<comment type="similarity">
    <text evidence="1">Belongs to the iron-containing alcohol dehydrogenase family.</text>
</comment>
<dbReference type="PANTHER" id="PTHR11496:SF102">
    <property type="entry name" value="ALCOHOL DEHYDROGENASE 4"/>
    <property type="match status" value="1"/>
</dbReference>
<dbReference type="Pfam" id="PF25137">
    <property type="entry name" value="ADH_Fe_C"/>
    <property type="match status" value="1"/>
</dbReference>
<dbReference type="EMBL" id="DVNJ01000006">
    <property type="protein sequence ID" value="HIU62483.1"/>
    <property type="molecule type" value="Genomic_DNA"/>
</dbReference>
<dbReference type="InterPro" id="IPR001670">
    <property type="entry name" value="ADH_Fe/GldA"/>
</dbReference>
<dbReference type="AlphaFoldDB" id="A0A9D1SK08"/>